<feature type="transmembrane region" description="Helical" evidence="9">
    <location>
        <begin position="280"/>
        <end position="297"/>
    </location>
</feature>
<keyword evidence="13" id="KW-0378">Hydrolase</keyword>
<evidence type="ECO:0000313" key="14">
    <source>
        <dbReference type="Proteomes" id="UP000401717"/>
    </source>
</evidence>
<gene>
    <name evidence="12" type="ORF">IFDJLNFL_2445</name>
    <name evidence="13" type="ORF">MTDSW087_02386</name>
</gene>
<dbReference type="InterPro" id="IPR011527">
    <property type="entry name" value="ABC1_TM_dom"/>
</dbReference>
<dbReference type="PROSITE" id="PS50893">
    <property type="entry name" value="ABC_TRANSPORTER_2"/>
    <property type="match status" value="1"/>
</dbReference>
<dbReference type="InterPro" id="IPR027417">
    <property type="entry name" value="P-loop_NTPase"/>
</dbReference>
<dbReference type="SUPFAM" id="SSF90123">
    <property type="entry name" value="ABC transporter transmembrane region"/>
    <property type="match status" value="1"/>
</dbReference>
<feature type="transmembrane region" description="Helical" evidence="9">
    <location>
        <begin position="168"/>
        <end position="186"/>
    </location>
</feature>
<dbReference type="Pfam" id="PF00664">
    <property type="entry name" value="ABC_membrane"/>
    <property type="match status" value="1"/>
</dbReference>
<dbReference type="InterPro" id="IPR039421">
    <property type="entry name" value="Type_1_exporter"/>
</dbReference>
<keyword evidence="8 9" id="KW-0472">Membrane</keyword>
<evidence type="ECO:0000256" key="8">
    <source>
        <dbReference type="ARBA" id="ARBA00023136"/>
    </source>
</evidence>
<evidence type="ECO:0000256" key="6">
    <source>
        <dbReference type="ARBA" id="ARBA00022840"/>
    </source>
</evidence>
<dbReference type="CDD" id="cd03251">
    <property type="entry name" value="ABCC_MsbA"/>
    <property type="match status" value="1"/>
</dbReference>
<keyword evidence="4 9" id="KW-0812">Transmembrane</keyword>
<evidence type="ECO:0000256" key="4">
    <source>
        <dbReference type="ARBA" id="ARBA00022692"/>
    </source>
</evidence>
<dbReference type="PROSITE" id="PS50929">
    <property type="entry name" value="ABC_TM1F"/>
    <property type="match status" value="1"/>
</dbReference>
<dbReference type="Pfam" id="PF00005">
    <property type="entry name" value="ABC_tran"/>
    <property type="match status" value="1"/>
</dbReference>
<dbReference type="EMBL" id="CABFVH010000012">
    <property type="protein sequence ID" value="VUF12693.1"/>
    <property type="molecule type" value="Genomic_DNA"/>
</dbReference>
<evidence type="ECO:0000256" key="3">
    <source>
        <dbReference type="ARBA" id="ARBA00022448"/>
    </source>
</evidence>
<dbReference type="PANTHER" id="PTHR43394">
    <property type="entry name" value="ATP-DEPENDENT PERMEASE MDL1, MITOCHONDRIAL"/>
    <property type="match status" value="1"/>
</dbReference>
<keyword evidence="3" id="KW-0813">Transport</keyword>
<evidence type="ECO:0000313" key="13">
    <source>
        <dbReference type="EMBL" id="VUF12693.1"/>
    </source>
</evidence>
<evidence type="ECO:0000259" key="11">
    <source>
        <dbReference type="PROSITE" id="PS50929"/>
    </source>
</evidence>
<evidence type="ECO:0000259" key="10">
    <source>
        <dbReference type="PROSITE" id="PS50893"/>
    </source>
</evidence>
<sequence length="592" mass="64083">MFDRSLFRIPMLKAFLAYYRPHRTLFLVDFGCAVLSGLLELGFPVAVKAFVDRLLPQQDWGLIVLAAAGLAALYVANAGLMVVVTYWGHVLGINIETAMRARAFDHLQKLSFRFYDGQKTGHLVARVTKDLEEIGEVAHHGPEDLFIAVMTLFGAFGLMIWVHPPLALMTAAILPVIAFVTLRYGGRMTRNWQAQYGRVGAFNARIEENVGGVRVVRAFANEAHERALFAVDNARYRATKLEAYRIMAASLSINYLGMRLVQIVVLLGGAAFVVRGDLTAGGFVGFLLLVGVFYRPLEKIGAVVETYPKGIAGFRRYMGLLGTEPDIVDRPDAVAAGSLRGDIRFEDVSFGYSPDRPVLAGLNLAVGAGETVALVGPSGAGKTTLCSLIPRFYEVGAGRITIDGRDIRDYTLASLRGQIGIVQQDVFLFAGTIRENVAYGRLDAGEAEILEAARRARLGDLIAGLPDGLDTVVGERGVKLSGGQKQRLAIARVFLKNPPILILDEATSALDTETEREIQAALAELASGRTTLVIAHRLATVRHADRIVVVTQSGIVEEGRHEALLAAGGYYRRLHAAQFAAAGADVPRTAAE</sequence>
<dbReference type="SUPFAM" id="SSF52540">
    <property type="entry name" value="P-loop containing nucleoside triphosphate hydrolases"/>
    <property type="match status" value="1"/>
</dbReference>
<dbReference type="GO" id="GO:0016887">
    <property type="term" value="F:ATP hydrolysis activity"/>
    <property type="evidence" value="ECO:0007669"/>
    <property type="project" value="InterPro"/>
</dbReference>
<dbReference type="InterPro" id="IPR003439">
    <property type="entry name" value="ABC_transporter-like_ATP-bd"/>
</dbReference>
<dbReference type="InterPro" id="IPR017871">
    <property type="entry name" value="ABC_transporter-like_CS"/>
</dbReference>
<accession>A0A564FX34</accession>
<reference evidence="12" key="3">
    <citation type="submission" date="2021-08" db="EMBL/GenBank/DDBJ databases">
        <authorList>
            <person name="Tani A."/>
            <person name="Ola A."/>
            <person name="Ogura Y."/>
            <person name="Katsura K."/>
            <person name="Hayashi T."/>
        </authorList>
    </citation>
    <scope>NUCLEOTIDE SEQUENCE</scope>
    <source>
        <strain evidence="12">DSM 22415</strain>
    </source>
</reference>
<evidence type="ECO:0000256" key="2">
    <source>
        <dbReference type="ARBA" id="ARBA00005417"/>
    </source>
</evidence>
<comment type="similarity">
    <text evidence="2">Belongs to the ABC transporter superfamily.</text>
</comment>
<dbReference type="Proteomes" id="UP001055303">
    <property type="component" value="Unassembled WGS sequence"/>
</dbReference>
<dbReference type="PROSITE" id="PS00211">
    <property type="entry name" value="ABC_TRANSPORTER_1"/>
    <property type="match status" value="1"/>
</dbReference>
<dbReference type="Proteomes" id="UP000401717">
    <property type="component" value="Unassembled WGS sequence"/>
</dbReference>
<evidence type="ECO:0000313" key="15">
    <source>
        <dbReference type="Proteomes" id="UP001055303"/>
    </source>
</evidence>
<dbReference type="SMART" id="SM00382">
    <property type="entry name" value="AAA"/>
    <property type="match status" value="1"/>
</dbReference>
<keyword evidence="15" id="KW-1185">Reference proteome</keyword>
<dbReference type="EMBL" id="BPQI01000064">
    <property type="protein sequence ID" value="GJD56548.1"/>
    <property type="molecule type" value="Genomic_DNA"/>
</dbReference>
<reference evidence="12" key="2">
    <citation type="journal article" date="2021" name="Front. Microbiol.">
        <title>Comprehensive Comparative Genomics and Phenotyping of Methylobacterium Species.</title>
        <authorList>
            <person name="Alessa O."/>
            <person name="Ogura Y."/>
            <person name="Fujitani Y."/>
            <person name="Takami H."/>
            <person name="Hayashi T."/>
            <person name="Sahin N."/>
            <person name="Tani A."/>
        </authorList>
    </citation>
    <scope>NUCLEOTIDE SEQUENCE</scope>
    <source>
        <strain evidence="12">DSM 22415</strain>
    </source>
</reference>
<dbReference type="FunFam" id="3.40.50.300:FF:000287">
    <property type="entry name" value="Multidrug ABC transporter ATP-binding protein"/>
    <property type="match status" value="1"/>
</dbReference>
<dbReference type="GO" id="GO:0005886">
    <property type="term" value="C:plasma membrane"/>
    <property type="evidence" value="ECO:0007669"/>
    <property type="project" value="UniProtKB-SubCell"/>
</dbReference>
<evidence type="ECO:0000256" key="1">
    <source>
        <dbReference type="ARBA" id="ARBA00004651"/>
    </source>
</evidence>
<dbReference type="EC" id="3.6.3.-" evidence="13"/>
<dbReference type="InterPro" id="IPR036640">
    <property type="entry name" value="ABC1_TM_sf"/>
</dbReference>
<feature type="transmembrane region" description="Helical" evidence="9">
    <location>
        <begin position="145"/>
        <end position="162"/>
    </location>
</feature>
<name>A0A564FX34_9HYPH</name>
<dbReference type="AlphaFoldDB" id="A0A564FX34"/>
<keyword evidence="6 13" id="KW-0067">ATP-binding</keyword>
<keyword evidence="5" id="KW-0547">Nucleotide-binding</keyword>
<feature type="transmembrane region" description="Helical" evidence="9">
    <location>
        <begin position="255"/>
        <end position="274"/>
    </location>
</feature>
<feature type="transmembrane region" description="Helical" evidence="9">
    <location>
        <begin position="63"/>
        <end position="87"/>
    </location>
</feature>
<organism evidence="13 14">
    <name type="scientific">Methylobacterium dankookense</name>
    <dbReference type="NCBI Taxonomy" id="560405"/>
    <lineage>
        <taxon>Bacteria</taxon>
        <taxon>Pseudomonadati</taxon>
        <taxon>Pseudomonadota</taxon>
        <taxon>Alphaproteobacteria</taxon>
        <taxon>Hyphomicrobiales</taxon>
        <taxon>Methylobacteriaceae</taxon>
        <taxon>Methylobacterium</taxon>
    </lineage>
</organism>
<evidence type="ECO:0000256" key="5">
    <source>
        <dbReference type="ARBA" id="ARBA00022741"/>
    </source>
</evidence>
<comment type="subcellular location">
    <subcellularLocation>
        <location evidence="1">Cell membrane</location>
        <topology evidence="1">Multi-pass membrane protein</topology>
    </subcellularLocation>
</comment>
<dbReference type="Gene3D" id="1.20.1560.10">
    <property type="entry name" value="ABC transporter type 1, transmembrane domain"/>
    <property type="match status" value="1"/>
</dbReference>
<keyword evidence="7 9" id="KW-1133">Transmembrane helix</keyword>
<protein>
    <submittedName>
        <fullName evidence="13">Multidrug export ATP-binding/permease protein</fullName>
        <ecNumber evidence="13">3.6.3.-</ecNumber>
    </submittedName>
</protein>
<dbReference type="GO" id="GO:0015421">
    <property type="term" value="F:ABC-type oligopeptide transporter activity"/>
    <property type="evidence" value="ECO:0007669"/>
    <property type="project" value="TreeGrafter"/>
</dbReference>
<feature type="domain" description="ABC transporter" evidence="10">
    <location>
        <begin position="343"/>
        <end position="577"/>
    </location>
</feature>
<dbReference type="PANTHER" id="PTHR43394:SF1">
    <property type="entry name" value="ATP-BINDING CASSETTE SUB-FAMILY B MEMBER 10, MITOCHONDRIAL"/>
    <property type="match status" value="1"/>
</dbReference>
<evidence type="ECO:0000256" key="7">
    <source>
        <dbReference type="ARBA" id="ARBA00022989"/>
    </source>
</evidence>
<feature type="transmembrane region" description="Helical" evidence="9">
    <location>
        <begin position="21"/>
        <end position="43"/>
    </location>
</feature>
<proteinExistence type="inferred from homology"/>
<dbReference type="InterPro" id="IPR003593">
    <property type="entry name" value="AAA+_ATPase"/>
</dbReference>
<dbReference type="Gene3D" id="3.40.50.300">
    <property type="entry name" value="P-loop containing nucleotide triphosphate hydrolases"/>
    <property type="match status" value="1"/>
</dbReference>
<feature type="domain" description="ABC transmembrane type-1" evidence="11">
    <location>
        <begin position="30"/>
        <end position="309"/>
    </location>
</feature>
<evidence type="ECO:0000313" key="12">
    <source>
        <dbReference type="EMBL" id="GJD56548.1"/>
    </source>
</evidence>
<dbReference type="GO" id="GO:0005524">
    <property type="term" value="F:ATP binding"/>
    <property type="evidence" value="ECO:0007669"/>
    <property type="project" value="UniProtKB-KW"/>
</dbReference>
<dbReference type="CDD" id="cd18549">
    <property type="entry name" value="ABC_6TM_YwjA_like"/>
    <property type="match status" value="1"/>
</dbReference>
<reference evidence="13 14" key="1">
    <citation type="submission" date="2019-06" db="EMBL/GenBank/DDBJ databases">
        <authorList>
            <person name="Rodrigo-Torres L."/>
            <person name="Arahal R. D."/>
            <person name="Lucena T."/>
        </authorList>
    </citation>
    <scope>NUCLEOTIDE SEQUENCE [LARGE SCALE GENOMIC DNA]</scope>
    <source>
        <strain evidence="13 14">SW08-7</strain>
    </source>
</reference>
<evidence type="ECO:0000256" key="9">
    <source>
        <dbReference type="SAM" id="Phobius"/>
    </source>
</evidence>